<evidence type="ECO:0000313" key="2">
    <source>
        <dbReference type="Proteomes" id="UP001445076"/>
    </source>
</evidence>
<feature type="non-terminal residue" evidence="1">
    <location>
        <position position="1"/>
    </location>
</feature>
<dbReference type="EMBL" id="JARKIK010000068">
    <property type="protein sequence ID" value="KAK8729223.1"/>
    <property type="molecule type" value="Genomic_DNA"/>
</dbReference>
<dbReference type="Proteomes" id="UP001445076">
    <property type="component" value="Unassembled WGS sequence"/>
</dbReference>
<evidence type="ECO:0000313" key="1">
    <source>
        <dbReference type="EMBL" id="KAK8729223.1"/>
    </source>
</evidence>
<organism evidence="1 2">
    <name type="scientific">Cherax quadricarinatus</name>
    <name type="common">Australian red claw crayfish</name>
    <dbReference type="NCBI Taxonomy" id="27406"/>
    <lineage>
        <taxon>Eukaryota</taxon>
        <taxon>Metazoa</taxon>
        <taxon>Ecdysozoa</taxon>
        <taxon>Arthropoda</taxon>
        <taxon>Crustacea</taxon>
        <taxon>Multicrustacea</taxon>
        <taxon>Malacostraca</taxon>
        <taxon>Eumalacostraca</taxon>
        <taxon>Eucarida</taxon>
        <taxon>Decapoda</taxon>
        <taxon>Pleocyemata</taxon>
        <taxon>Astacidea</taxon>
        <taxon>Parastacoidea</taxon>
        <taxon>Parastacidae</taxon>
        <taxon>Cherax</taxon>
    </lineage>
</organism>
<proteinExistence type="predicted"/>
<name>A0AAW0WBR5_CHEQU</name>
<protein>
    <submittedName>
        <fullName evidence="1">Uncharacterized protein</fullName>
    </submittedName>
</protein>
<gene>
    <name evidence="1" type="ORF">OTU49_008686</name>
</gene>
<reference evidence="1 2" key="1">
    <citation type="journal article" date="2024" name="BMC Genomics">
        <title>Genome assembly of redclaw crayfish (Cherax quadricarinatus) provides insights into its immune adaptation and hypoxia tolerance.</title>
        <authorList>
            <person name="Liu Z."/>
            <person name="Zheng J."/>
            <person name="Li H."/>
            <person name="Fang K."/>
            <person name="Wang S."/>
            <person name="He J."/>
            <person name="Zhou D."/>
            <person name="Weng S."/>
            <person name="Chi M."/>
            <person name="Gu Z."/>
            <person name="He J."/>
            <person name="Li F."/>
            <person name="Wang M."/>
        </authorList>
    </citation>
    <scope>NUCLEOTIDE SEQUENCE [LARGE SCALE GENOMIC DNA]</scope>
    <source>
        <strain evidence="1">ZL_2023a</strain>
    </source>
</reference>
<accession>A0AAW0WBR5</accession>
<sequence>TPVDNHHPAASSTITSSCHHHASCHHHVQSLVKLADECEVILQYDARLPEVLALKQHLQDLRSRTILEACCGAPSLETKLVLPTKSADVLLKKENRRLR</sequence>
<dbReference type="AlphaFoldDB" id="A0AAW0WBR5"/>
<keyword evidence="2" id="KW-1185">Reference proteome</keyword>
<comment type="caution">
    <text evidence="1">The sequence shown here is derived from an EMBL/GenBank/DDBJ whole genome shotgun (WGS) entry which is preliminary data.</text>
</comment>